<dbReference type="RefSeq" id="WP_180701550.1">
    <property type="nucleotide sequence ID" value="NZ_CAJUCR010000002.1"/>
</dbReference>
<evidence type="ECO:0000256" key="1">
    <source>
        <dbReference type="ARBA" id="ARBA00022988"/>
    </source>
</evidence>
<comment type="similarity">
    <text evidence="3">Belongs to the UreF family.</text>
</comment>
<gene>
    <name evidence="3" type="primary">ureF</name>
    <name evidence="4" type="ORF">CRIB_1383</name>
</gene>
<comment type="subunit">
    <text evidence="3">UreD, UreF and UreG form a complex that acts as a GTP-hydrolysis-dependent molecular chaperone, activating the urease apoprotein by helping to assemble the nickel containing metallocenter of UreC. The UreE protein probably delivers the nickel.</text>
</comment>
<sequence length="233" mass="26870">MKSSIDKNLFMLFQINDSLFPIGAYSHSYGLETYIQKKLVTNVDTAFEYLKCNLKSNFLYSELLAINLSYEYADKERLDKLIRLDNILNASKSPKEIRLASQKLGSRFIKTLMSTDIDYKNNNFIDYVSKSKDNLPTHTVAYGVFCQSVGIERERAIDGFLYSYTSSTITNCVKSIPLSQTQGQQLLYKSYDIFEEVINKLDELTIDDLCLSTPGFDIRCMQHENLYSRLYMS</sequence>
<dbReference type="GO" id="GO:0005737">
    <property type="term" value="C:cytoplasm"/>
    <property type="evidence" value="ECO:0007669"/>
    <property type="project" value="UniProtKB-SubCell"/>
</dbReference>
<evidence type="ECO:0000256" key="2">
    <source>
        <dbReference type="ARBA" id="ARBA00023186"/>
    </source>
</evidence>
<protein>
    <recommendedName>
        <fullName evidence="3">Urease accessory protein UreF</fullName>
    </recommendedName>
</protein>
<dbReference type="Gene3D" id="1.10.4190.10">
    <property type="entry name" value="Urease accessory protein UreF"/>
    <property type="match status" value="1"/>
</dbReference>
<dbReference type="AlphaFoldDB" id="A0A1V1I173"/>
<dbReference type="HAMAP" id="MF_01385">
    <property type="entry name" value="UreF"/>
    <property type="match status" value="1"/>
</dbReference>
<evidence type="ECO:0000256" key="3">
    <source>
        <dbReference type="HAMAP-Rule" id="MF_01385"/>
    </source>
</evidence>
<dbReference type="PIRSF" id="PIRSF009467">
    <property type="entry name" value="Ureas_acces_UreF"/>
    <property type="match status" value="1"/>
</dbReference>
<dbReference type="PANTHER" id="PTHR33620">
    <property type="entry name" value="UREASE ACCESSORY PROTEIN F"/>
    <property type="match status" value="1"/>
</dbReference>
<comment type="subcellular location">
    <subcellularLocation>
        <location evidence="3">Cytoplasm</location>
    </subcellularLocation>
</comment>
<keyword evidence="3" id="KW-0963">Cytoplasm</keyword>
<name>A0A1V1I173_9FIRM</name>
<dbReference type="InterPro" id="IPR002639">
    <property type="entry name" value="UreF"/>
</dbReference>
<proteinExistence type="inferred from homology"/>
<accession>A0A1V1I173</accession>
<dbReference type="EMBL" id="LN555523">
    <property type="protein sequence ID" value="CED93992.1"/>
    <property type="molecule type" value="Genomic_DNA"/>
</dbReference>
<dbReference type="GeneID" id="82205421"/>
<dbReference type="Proteomes" id="UP000245622">
    <property type="component" value="Chromosome 1"/>
</dbReference>
<organism evidence="4 5">
    <name type="scientific">Romboutsia ilealis</name>
    <dbReference type="NCBI Taxonomy" id="1115758"/>
    <lineage>
        <taxon>Bacteria</taxon>
        <taxon>Bacillati</taxon>
        <taxon>Bacillota</taxon>
        <taxon>Clostridia</taxon>
        <taxon>Peptostreptococcales</taxon>
        <taxon>Peptostreptococcaceae</taxon>
        <taxon>Romboutsia</taxon>
    </lineage>
</organism>
<keyword evidence="5" id="KW-1185">Reference proteome</keyword>
<keyword evidence="1 3" id="KW-0996">Nickel insertion</keyword>
<keyword evidence="2 3" id="KW-0143">Chaperone</keyword>
<dbReference type="Pfam" id="PF01730">
    <property type="entry name" value="UreF"/>
    <property type="match status" value="1"/>
</dbReference>
<reference evidence="4 5" key="1">
    <citation type="submission" date="2014-04" db="EMBL/GenBank/DDBJ databases">
        <authorList>
            <person name="Hornung B.V."/>
        </authorList>
    </citation>
    <scope>NUCLEOTIDE SEQUENCE [LARGE SCALE GENOMIC DNA]</scope>
    <source>
        <strain evidence="4 5">CRIB</strain>
    </source>
</reference>
<dbReference type="KEGG" id="ril:CRIB_1383"/>
<evidence type="ECO:0000313" key="4">
    <source>
        <dbReference type="EMBL" id="CED93992.1"/>
    </source>
</evidence>
<comment type="function">
    <text evidence="3">Required for maturation of urease via the functional incorporation of the urease nickel metallocenter.</text>
</comment>
<dbReference type="GO" id="GO:0016151">
    <property type="term" value="F:nickel cation binding"/>
    <property type="evidence" value="ECO:0007669"/>
    <property type="project" value="UniProtKB-UniRule"/>
</dbReference>
<dbReference type="InterPro" id="IPR038277">
    <property type="entry name" value="UreF_sf"/>
</dbReference>
<dbReference type="PANTHER" id="PTHR33620:SF1">
    <property type="entry name" value="UREASE ACCESSORY PROTEIN F"/>
    <property type="match status" value="1"/>
</dbReference>
<evidence type="ECO:0000313" key="5">
    <source>
        <dbReference type="Proteomes" id="UP000245622"/>
    </source>
</evidence>